<dbReference type="AlphaFoldDB" id="A0AAU9Q4Q3"/>
<accession>A0AAU9Q4Q3</accession>
<comment type="caution">
    <text evidence="2">The sequence shown here is derived from an EMBL/GenBank/DDBJ whole genome shotgun (WGS) entry which is preliminary data.</text>
</comment>
<feature type="compositionally biased region" description="Basic and acidic residues" evidence="1">
    <location>
        <begin position="31"/>
        <end position="42"/>
    </location>
</feature>
<feature type="region of interest" description="Disordered" evidence="1">
    <location>
        <begin position="1"/>
        <end position="42"/>
    </location>
</feature>
<evidence type="ECO:0000313" key="3">
    <source>
        <dbReference type="Proteomes" id="UP001295420"/>
    </source>
</evidence>
<name>A0AAU9Q4Q3_9VIBR</name>
<dbReference type="EMBL" id="CAKMTQ010000014">
    <property type="protein sequence ID" value="CAH1528230.1"/>
    <property type="molecule type" value="Genomic_DNA"/>
</dbReference>
<proteinExistence type="predicted"/>
<feature type="compositionally biased region" description="Basic and acidic residues" evidence="1">
    <location>
        <begin position="1"/>
        <end position="20"/>
    </location>
</feature>
<evidence type="ECO:0000313" key="2">
    <source>
        <dbReference type="EMBL" id="CAH1528230.1"/>
    </source>
</evidence>
<reference evidence="2" key="1">
    <citation type="submission" date="2022-01" db="EMBL/GenBank/DDBJ databases">
        <authorList>
            <person name="Lagorce A."/>
        </authorList>
    </citation>
    <scope>NUCLEOTIDE SEQUENCE</scope>
    <source>
        <strain evidence="2">Th15_F1_D04</strain>
    </source>
</reference>
<dbReference type="Proteomes" id="UP001295420">
    <property type="component" value="Unassembled WGS sequence"/>
</dbReference>
<protein>
    <submittedName>
        <fullName evidence="2">Uncharacterized protein</fullName>
    </submittedName>
</protein>
<evidence type="ECO:0000256" key="1">
    <source>
        <dbReference type="SAM" id="MobiDB-lite"/>
    </source>
</evidence>
<gene>
    <name evidence="2" type="ORF">THF1D04_210001</name>
</gene>
<organism evidence="2 3">
    <name type="scientific">Vibrio owensii</name>
    <dbReference type="NCBI Taxonomy" id="696485"/>
    <lineage>
        <taxon>Bacteria</taxon>
        <taxon>Pseudomonadati</taxon>
        <taxon>Pseudomonadota</taxon>
        <taxon>Gammaproteobacteria</taxon>
        <taxon>Vibrionales</taxon>
        <taxon>Vibrionaceae</taxon>
        <taxon>Vibrio</taxon>
    </lineage>
</organism>
<sequence>MRRKSHSESGREKKEFEKMLDSQIGKRKIRTPNDEALRRRVS</sequence>